<feature type="transmembrane region" description="Helical" evidence="1">
    <location>
        <begin position="238"/>
        <end position="261"/>
    </location>
</feature>
<dbReference type="Proteomes" id="UP000013232">
    <property type="component" value="Unassembled WGS sequence"/>
</dbReference>
<feature type="transmembrane region" description="Helical" evidence="1">
    <location>
        <begin position="12"/>
        <end position="32"/>
    </location>
</feature>
<keyword evidence="1" id="KW-1133">Transmembrane helix</keyword>
<gene>
    <name evidence="2" type="ORF">C666_05015</name>
</gene>
<keyword evidence="1" id="KW-0812">Transmembrane</keyword>
<feature type="transmembrane region" description="Helical" evidence="1">
    <location>
        <begin position="132"/>
        <end position="149"/>
    </location>
</feature>
<accession>N6YDM3</accession>
<dbReference type="RefSeq" id="WP_004334737.1">
    <property type="nucleotide sequence ID" value="NZ_AMXE01000011.1"/>
</dbReference>
<dbReference type="AlphaFoldDB" id="N6YDM3"/>
<protein>
    <submittedName>
        <fullName evidence="2">Uncharacterized protein</fullName>
    </submittedName>
</protein>
<evidence type="ECO:0000313" key="3">
    <source>
        <dbReference type="Proteomes" id="UP000013232"/>
    </source>
</evidence>
<dbReference type="OrthoDB" id="9809859at2"/>
<organism evidence="2 3">
    <name type="scientific">Thauera linaloolentis (strain DSM 12138 / JCM 21573 / CCUG 41526 / CIP 105981 / IAM 15112 / NBRC 102519 / 47Lol)</name>
    <dbReference type="NCBI Taxonomy" id="1123367"/>
    <lineage>
        <taxon>Bacteria</taxon>
        <taxon>Pseudomonadati</taxon>
        <taxon>Pseudomonadota</taxon>
        <taxon>Betaproteobacteria</taxon>
        <taxon>Rhodocyclales</taxon>
        <taxon>Zoogloeaceae</taxon>
        <taxon>Thauera</taxon>
    </lineage>
</organism>
<proteinExistence type="predicted"/>
<feature type="transmembrane region" description="Helical" evidence="1">
    <location>
        <begin position="298"/>
        <end position="316"/>
    </location>
</feature>
<dbReference type="EMBL" id="AMXE01000011">
    <property type="protein sequence ID" value="ENO89645.1"/>
    <property type="molecule type" value="Genomic_DNA"/>
</dbReference>
<keyword evidence="1" id="KW-0472">Membrane</keyword>
<evidence type="ECO:0000256" key="1">
    <source>
        <dbReference type="SAM" id="Phobius"/>
    </source>
</evidence>
<feature type="transmembrane region" description="Helical" evidence="1">
    <location>
        <begin position="214"/>
        <end position="231"/>
    </location>
</feature>
<dbReference type="eggNOG" id="ENOG502ZB8W">
    <property type="taxonomic scope" value="Bacteria"/>
</dbReference>
<sequence length="333" mass="36640">MSATQSKNGLIASLVLVALVAMVAAYFAPIWWVSLTAPNYPEDAFPDGIRIHFHFDGVHNGCTTPPKTSRLAAETMAEDMGEGTGRYNPILSEQTTLTGKATALDCVHEMNTINHYVGMYPIATGGPVETRLSKFFIGFFAVMLAGFAVRNRKARLGILGLGFGALAVWMIVDQFVLGRLAAHVDHYVKESATFFNEPERIAAWGSNVAMISKAAIFGLIAAMAVVVAGVAKFRSFELLLALIPALLPLFYLIEYSGWLWFFGHNLHPWGAFTVKPFMPTVFGEGKVAQFSTFSYPHWGYALLVVVFLCLMLALLLRRKQLREELPRGDARQG</sequence>
<reference evidence="2 3" key="1">
    <citation type="submission" date="2012-09" db="EMBL/GenBank/DDBJ databases">
        <title>Draft Genome Sequences of 6 Strains from Genus Thauera.</title>
        <authorList>
            <person name="Liu B."/>
            <person name="Shapleigh J.P."/>
            <person name="Frostegard A.H."/>
        </authorList>
    </citation>
    <scope>NUCLEOTIDE SEQUENCE [LARGE SCALE GENOMIC DNA]</scope>
    <source>
        <strain evidence="3">47Lol / DSM 12138</strain>
    </source>
</reference>
<feature type="transmembrane region" description="Helical" evidence="1">
    <location>
        <begin position="156"/>
        <end position="177"/>
    </location>
</feature>
<keyword evidence="3" id="KW-1185">Reference proteome</keyword>
<comment type="caution">
    <text evidence="2">The sequence shown here is derived from an EMBL/GenBank/DDBJ whole genome shotgun (WGS) entry which is preliminary data.</text>
</comment>
<name>N6YDM3_THAL4</name>
<dbReference type="STRING" id="1123367.GCA_000621305_03201"/>
<evidence type="ECO:0000313" key="2">
    <source>
        <dbReference type="EMBL" id="ENO89645.1"/>
    </source>
</evidence>